<evidence type="ECO:0000256" key="3">
    <source>
        <dbReference type="ARBA" id="ARBA00022898"/>
    </source>
</evidence>
<dbReference type="PANTHER" id="PTHR43525">
    <property type="entry name" value="PROTEIN MALY"/>
    <property type="match status" value="1"/>
</dbReference>
<evidence type="ECO:0000313" key="7">
    <source>
        <dbReference type="EMBL" id="KDE63977.1"/>
    </source>
</evidence>
<accession>A0AB73BYF4</accession>
<dbReference type="NCBIfam" id="TIGR04350">
    <property type="entry name" value="C_S_lyase_PatB"/>
    <property type="match status" value="1"/>
</dbReference>
<evidence type="ECO:0000256" key="2">
    <source>
        <dbReference type="ARBA" id="ARBA00012224"/>
    </source>
</evidence>
<comment type="cofactor">
    <cofactor evidence="1">
        <name>pyridoxal 5'-phosphate</name>
        <dbReference type="ChEBI" id="CHEBI:597326"/>
    </cofactor>
</comment>
<protein>
    <recommendedName>
        <fullName evidence="2">cysteine-S-conjugate beta-lyase</fullName>
        <ecNumber evidence="2">4.4.1.13</ecNumber>
    </recommendedName>
</protein>
<dbReference type="CDD" id="cd00609">
    <property type="entry name" value="AAT_like"/>
    <property type="match status" value="1"/>
</dbReference>
<dbReference type="InterPro" id="IPR004839">
    <property type="entry name" value="Aminotransferase_I/II_large"/>
</dbReference>
<evidence type="ECO:0000256" key="5">
    <source>
        <dbReference type="ARBA" id="ARBA00037974"/>
    </source>
</evidence>
<dbReference type="RefSeq" id="WP_035902017.1">
    <property type="nucleotide sequence ID" value="NZ_JAAC01000056.1"/>
</dbReference>
<dbReference type="Pfam" id="PF00155">
    <property type="entry name" value="Aminotran_1_2"/>
    <property type="match status" value="1"/>
</dbReference>
<evidence type="ECO:0000259" key="6">
    <source>
        <dbReference type="Pfam" id="PF00155"/>
    </source>
</evidence>
<feature type="domain" description="Aminotransferase class I/classII large" evidence="6">
    <location>
        <begin position="34"/>
        <end position="386"/>
    </location>
</feature>
<keyword evidence="7" id="KW-0808">Transferase</keyword>
<reference evidence="7 8" key="1">
    <citation type="submission" date="2014-01" db="EMBL/GenBank/DDBJ databases">
        <title>Comparative genomics of Fusobacterium necrophorum wild isolates.</title>
        <authorList>
            <person name="Kittichotirat W."/>
            <person name="Bumgarner R.E."/>
            <person name="Lawrence P."/>
        </authorList>
    </citation>
    <scope>NUCLEOTIDE SEQUENCE [LARGE SCALE GENOMIC DNA]</scope>
    <source>
        <strain evidence="7 8">BL</strain>
    </source>
</reference>
<dbReference type="GO" id="GO:0008483">
    <property type="term" value="F:transaminase activity"/>
    <property type="evidence" value="ECO:0007669"/>
    <property type="project" value="UniProtKB-KW"/>
</dbReference>
<dbReference type="SUPFAM" id="SSF53383">
    <property type="entry name" value="PLP-dependent transferases"/>
    <property type="match status" value="1"/>
</dbReference>
<dbReference type="Gene3D" id="3.90.1150.10">
    <property type="entry name" value="Aspartate Aminotransferase, domain 1"/>
    <property type="match status" value="1"/>
</dbReference>
<keyword evidence="4" id="KW-0456">Lyase</keyword>
<dbReference type="AlphaFoldDB" id="A0AB73BYF4"/>
<evidence type="ECO:0000256" key="4">
    <source>
        <dbReference type="ARBA" id="ARBA00023239"/>
    </source>
</evidence>
<sequence length="398" mass="46090">MKYDFETRVNRKGQGSFKWEDMYDKNPNVADGIVPLSVADMEFKNAPEIIEGLKEYLDEVILGYTMANREYKDAVCNWMRKKHNFEIQEDWIVNTAGVVPAFFSAIQEFTKEGDGVIIMTPVYYPFFNAIKLQNRKLIDCPLILKNNKYYINYELFDKLSQDPKNKILLFCSPHNPVGRVWTKEELQKLSDIILKNEILLLSDEVHFDIIMPGSKHIVFQTINDKLAEKTITFTAPSKTFNLAGMGMSNTIIKNKKIRERFIASLNRTSSIPFTALGYKSCEIAYTKCEEWLKECLAIIYKNQQLVVHFFEKKYPEIKVFKNEGTYLLWIDFSSLGMSSENLEKFMIEEADLFLDEGYIFGENGKGFERFNLAAPTSVIEEALQRLDNALKKLSNKCI</sequence>
<dbReference type="InterPro" id="IPR015424">
    <property type="entry name" value="PyrdxlP-dep_Trfase"/>
</dbReference>
<comment type="similarity">
    <text evidence="5">Belongs to the class-II pyridoxal-phosphate-dependent aminotransferase family. MalY/PatB cystathionine beta-lyase subfamily.</text>
</comment>
<proteinExistence type="inferred from homology"/>
<comment type="caution">
    <text evidence="7">The sequence shown here is derived from an EMBL/GenBank/DDBJ whole genome shotgun (WGS) entry which is preliminary data.</text>
</comment>
<dbReference type="EC" id="4.4.1.13" evidence="2"/>
<name>A0AB73BYF4_9FUSO</name>
<keyword evidence="7" id="KW-0032">Aminotransferase</keyword>
<gene>
    <name evidence="7" type="ORF">FUSO3_03720</name>
</gene>
<organism evidence="7 8">
    <name type="scientific">Fusobacterium necrophorum BL</name>
    <dbReference type="NCBI Taxonomy" id="1441732"/>
    <lineage>
        <taxon>Bacteria</taxon>
        <taxon>Fusobacteriati</taxon>
        <taxon>Fusobacteriota</taxon>
        <taxon>Fusobacteriia</taxon>
        <taxon>Fusobacteriales</taxon>
        <taxon>Fusobacteriaceae</taxon>
        <taxon>Fusobacterium</taxon>
    </lineage>
</organism>
<dbReference type="InterPro" id="IPR051798">
    <property type="entry name" value="Class-II_PLP-Dep_Aminotrans"/>
</dbReference>
<dbReference type="InterPro" id="IPR015422">
    <property type="entry name" value="PyrdxlP-dep_Trfase_small"/>
</dbReference>
<keyword evidence="3" id="KW-0663">Pyridoxal phosphate</keyword>
<dbReference type="GO" id="GO:0047804">
    <property type="term" value="F:cysteine-S-conjugate beta-lyase activity"/>
    <property type="evidence" value="ECO:0007669"/>
    <property type="project" value="UniProtKB-EC"/>
</dbReference>
<evidence type="ECO:0000256" key="1">
    <source>
        <dbReference type="ARBA" id="ARBA00001933"/>
    </source>
</evidence>
<dbReference type="GO" id="GO:0030170">
    <property type="term" value="F:pyridoxal phosphate binding"/>
    <property type="evidence" value="ECO:0007669"/>
    <property type="project" value="InterPro"/>
</dbReference>
<dbReference type="Proteomes" id="UP000027473">
    <property type="component" value="Unassembled WGS sequence"/>
</dbReference>
<dbReference type="PANTHER" id="PTHR43525:SF1">
    <property type="entry name" value="PROTEIN MALY"/>
    <property type="match status" value="1"/>
</dbReference>
<dbReference type="InterPro" id="IPR027619">
    <property type="entry name" value="C-S_lyase_PatB-like"/>
</dbReference>
<evidence type="ECO:0000313" key="8">
    <source>
        <dbReference type="Proteomes" id="UP000027473"/>
    </source>
</evidence>
<dbReference type="InterPro" id="IPR015421">
    <property type="entry name" value="PyrdxlP-dep_Trfase_major"/>
</dbReference>
<dbReference type="Gene3D" id="3.40.640.10">
    <property type="entry name" value="Type I PLP-dependent aspartate aminotransferase-like (Major domain)"/>
    <property type="match status" value="1"/>
</dbReference>
<dbReference type="EMBL" id="JAAC01000056">
    <property type="protein sequence ID" value="KDE63977.1"/>
    <property type="molecule type" value="Genomic_DNA"/>
</dbReference>